<comment type="caution">
    <text evidence="4">The sequence shown here is derived from an EMBL/GenBank/DDBJ whole genome shotgun (WGS) entry which is preliminary data.</text>
</comment>
<dbReference type="Pfam" id="PF07653">
    <property type="entry name" value="SH3_2"/>
    <property type="match status" value="1"/>
</dbReference>
<keyword evidence="1" id="KW-0728">SH3 domain</keyword>
<feature type="compositionally biased region" description="Low complexity" evidence="2">
    <location>
        <begin position="165"/>
        <end position="179"/>
    </location>
</feature>
<proteinExistence type="predicted"/>
<feature type="domain" description="SH3" evidence="3">
    <location>
        <begin position="21"/>
        <end position="74"/>
    </location>
</feature>
<dbReference type="InterPro" id="IPR001452">
    <property type="entry name" value="SH3_domain"/>
</dbReference>
<protein>
    <recommendedName>
        <fullName evidence="3">SH3 domain-containing protein</fullName>
    </recommendedName>
</protein>
<evidence type="ECO:0000313" key="4">
    <source>
        <dbReference type="EMBL" id="KAJ2935718.1"/>
    </source>
</evidence>
<feature type="compositionally biased region" description="Polar residues" evidence="2">
    <location>
        <begin position="276"/>
        <end position="298"/>
    </location>
</feature>
<evidence type="ECO:0000259" key="3">
    <source>
        <dbReference type="Pfam" id="PF07653"/>
    </source>
</evidence>
<dbReference type="SUPFAM" id="SSF50044">
    <property type="entry name" value="SH3-domain"/>
    <property type="match status" value="1"/>
</dbReference>
<feature type="region of interest" description="Disordered" evidence="2">
    <location>
        <begin position="87"/>
        <end position="179"/>
    </location>
</feature>
<dbReference type="EMBL" id="JANBPK010000379">
    <property type="protein sequence ID" value="KAJ2935718.1"/>
    <property type="molecule type" value="Genomic_DNA"/>
</dbReference>
<sequence length="298" mass="32397">MMERDDLARWTRFAMKGGIGKCVAVSDCIAEVNGDLMFLTDDEIVVLMQVQDAEGVYLGYCEGVIGRFHAKHVSFLTKLKKPVMAKRSSVASTKSKSPTPPGTSNGPMRFKTPTPTFGLAATPTLSETPPIPGSSSASVRTDSRASVGQQYWKSPPQSPVNTTFSMGGSSSNRSSGATGWRAEGERRCEEDGFHLVLLFGRVGYGDHCRFNVYLDDVLKLDTLKVDQHYLPLAKYPVRRPTSAFVLLFRTTTTGFASTFIVTTTSPPFSPKHDARTTSTAAANQTVQLESSQHARTAV</sequence>
<gene>
    <name evidence="4" type="ORF">H1R20_g1376</name>
</gene>
<feature type="compositionally biased region" description="Polar residues" evidence="2">
    <location>
        <begin position="89"/>
        <end position="106"/>
    </location>
</feature>
<dbReference type="AlphaFoldDB" id="A0A9W8JRQ0"/>
<dbReference type="Proteomes" id="UP001140091">
    <property type="component" value="Unassembled WGS sequence"/>
</dbReference>
<feature type="region of interest" description="Disordered" evidence="2">
    <location>
        <begin position="267"/>
        <end position="298"/>
    </location>
</feature>
<evidence type="ECO:0000313" key="5">
    <source>
        <dbReference type="Proteomes" id="UP001140091"/>
    </source>
</evidence>
<accession>A0A9W8JRQ0</accession>
<feature type="non-terminal residue" evidence="4">
    <location>
        <position position="298"/>
    </location>
</feature>
<name>A0A9W8JRQ0_9AGAR</name>
<keyword evidence="5" id="KW-1185">Reference proteome</keyword>
<evidence type="ECO:0000256" key="2">
    <source>
        <dbReference type="SAM" id="MobiDB-lite"/>
    </source>
</evidence>
<evidence type="ECO:0000256" key="1">
    <source>
        <dbReference type="ARBA" id="ARBA00022443"/>
    </source>
</evidence>
<feature type="compositionally biased region" description="Polar residues" evidence="2">
    <location>
        <begin position="123"/>
        <end position="152"/>
    </location>
</feature>
<dbReference type="OrthoDB" id="159449at2759"/>
<reference evidence="4" key="1">
    <citation type="submission" date="2022-06" db="EMBL/GenBank/DDBJ databases">
        <title>Genome Sequence of Candolleomyces eurysporus.</title>
        <authorList>
            <person name="Buettner E."/>
        </authorList>
    </citation>
    <scope>NUCLEOTIDE SEQUENCE</scope>
    <source>
        <strain evidence="4">VTCC 930004</strain>
    </source>
</reference>
<organism evidence="4 5">
    <name type="scientific">Candolleomyces eurysporus</name>
    <dbReference type="NCBI Taxonomy" id="2828524"/>
    <lineage>
        <taxon>Eukaryota</taxon>
        <taxon>Fungi</taxon>
        <taxon>Dikarya</taxon>
        <taxon>Basidiomycota</taxon>
        <taxon>Agaricomycotina</taxon>
        <taxon>Agaricomycetes</taxon>
        <taxon>Agaricomycetidae</taxon>
        <taxon>Agaricales</taxon>
        <taxon>Agaricineae</taxon>
        <taxon>Psathyrellaceae</taxon>
        <taxon>Candolleomyces</taxon>
    </lineage>
</organism>
<dbReference type="InterPro" id="IPR036028">
    <property type="entry name" value="SH3-like_dom_sf"/>
</dbReference>